<dbReference type="SMART" id="SM00886">
    <property type="entry name" value="Dabb"/>
    <property type="match status" value="1"/>
</dbReference>
<dbReference type="STRING" id="572544.Ilyop_1212"/>
<dbReference type="PANTHER" id="PTHR37832">
    <property type="entry name" value="BLL2683 PROTEIN"/>
    <property type="match status" value="1"/>
</dbReference>
<dbReference type="PANTHER" id="PTHR37832:SF1">
    <property type="entry name" value="STRESS-RESPONSE A_B BARREL DOMAIN-CONTAINING PROTEIN"/>
    <property type="match status" value="1"/>
</dbReference>
<dbReference type="PROSITE" id="PS51502">
    <property type="entry name" value="S_R_A_B_BARREL"/>
    <property type="match status" value="1"/>
</dbReference>
<gene>
    <name evidence="2" type="ordered locus">Ilyop_1212</name>
</gene>
<accession>E3H8L1</accession>
<protein>
    <submittedName>
        <fullName evidence="2">Stress responsive alpha-beta barrel domain protein</fullName>
    </submittedName>
</protein>
<feature type="domain" description="Stress-response A/B barrel" evidence="1">
    <location>
        <begin position="2"/>
        <end position="92"/>
    </location>
</feature>
<evidence type="ECO:0000313" key="2">
    <source>
        <dbReference type="EMBL" id="ADO82993.1"/>
    </source>
</evidence>
<dbReference type="Proteomes" id="UP000006875">
    <property type="component" value="Chromosome"/>
</dbReference>
<dbReference type="Pfam" id="PF07876">
    <property type="entry name" value="Dabb"/>
    <property type="match status" value="1"/>
</dbReference>
<dbReference type="KEGG" id="ipo:Ilyop_1212"/>
<dbReference type="SUPFAM" id="SSF54909">
    <property type="entry name" value="Dimeric alpha+beta barrel"/>
    <property type="match status" value="1"/>
</dbReference>
<evidence type="ECO:0000313" key="3">
    <source>
        <dbReference type="Proteomes" id="UP000006875"/>
    </source>
</evidence>
<dbReference type="HOGENOM" id="CLU_080664_3_1_0"/>
<keyword evidence="3" id="KW-1185">Reference proteome</keyword>
<dbReference type="AlphaFoldDB" id="E3H8L1"/>
<dbReference type="EMBL" id="CP002281">
    <property type="protein sequence ID" value="ADO82993.1"/>
    <property type="molecule type" value="Genomic_DNA"/>
</dbReference>
<reference evidence="2 3" key="1">
    <citation type="journal article" date="2010" name="Stand. Genomic Sci.">
        <title>Complete genome sequence of Ilyobacter polytropus type strain (CuHbu1).</title>
        <authorList>
            <person name="Sikorski J."/>
            <person name="Chertkov O."/>
            <person name="Lapidus A."/>
            <person name="Nolan M."/>
            <person name="Lucas S."/>
            <person name="Del Rio T.G."/>
            <person name="Tice H."/>
            <person name="Cheng J.F."/>
            <person name="Tapia R."/>
            <person name="Han C."/>
            <person name="Goodwin L."/>
            <person name="Pitluck S."/>
            <person name="Liolios K."/>
            <person name="Ivanova N."/>
            <person name="Mavromatis K."/>
            <person name="Mikhailova N."/>
            <person name="Pati A."/>
            <person name="Chen A."/>
            <person name="Palaniappan K."/>
            <person name="Land M."/>
            <person name="Hauser L."/>
            <person name="Chang Y.J."/>
            <person name="Jeffries C.D."/>
            <person name="Brambilla E."/>
            <person name="Yasawong M."/>
            <person name="Rohde M."/>
            <person name="Pukall R."/>
            <person name="Spring S."/>
            <person name="Goker M."/>
            <person name="Woyke T."/>
            <person name="Bristow J."/>
            <person name="Eisen J.A."/>
            <person name="Markowitz V."/>
            <person name="Hugenholtz P."/>
            <person name="Kyrpides N.C."/>
            <person name="Klenk H.P."/>
        </authorList>
    </citation>
    <scope>NUCLEOTIDE SEQUENCE [LARGE SCALE GENOMIC DNA]</scope>
    <source>
        <strain evidence="3">ATCC 51220 / DSM 2926 / LMG 16218 / CuHBu1</strain>
    </source>
</reference>
<evidence type="ECO:0000259" key="1">
    <source>
        <dbReference type="PROSITE" id="PS51502"/>
    </source>
</evidence>
<dbReference type="Gene3D" id="3.30.70.100">
    <property type="match status" value="1"/>
</dbReference>
<proteinExistence type="predicted"/>
<organism evidence="2 3">
    <name type="scientific">Ilyobacter polytropus (strain ATCC 51220 / DSM 2926 / LMG 16218 / CuHBu1)</name>
    <dbReference type="NCBI Taxonomy" id="572544"/>
    <lineage>
        <taxon>Bacteria</taxon>
        <taxon>Fusobacteriati</taxon>
        <taxon>Fusobacteriota</taxon>
        <taxon>Fusobacteriia</taxon>
        <taxon>Fusobacteriales</taxon>
        <taxon>Fusobacteriaceae</taxon>
        <taxon>Ilyobacter</taxon>
    </lineage>
</organism>
<name>E3H8L1_ILYPC</name>
<dbReference type="InterPro" id="IPR011008">
    <property type="entry name" value="Dimeric_a/b-barrel"/>
</dbReference>
<dbReference type="OrthoDB" id="9808130at2"/>
<dbReference type="RefSeq" id="WP_013387660.1">
    <property type="nucleotide sequence ID" value="NC_014632.1"/>
</dbReference>
<dbReference type="InterPro" id="IPR013097">
    <property type="entry name" value="Dabb"/>
</dbReference>
<sequence>MVVHVVFFKFKEEKKKENMEKLKKDLEALELSQLKKLEVGIDFNGSPRAYDLSLYTEFETREDLDFYQNFPPHVEIKKFLVENEISTAVVDYEK</sequence>